<feature type="region of interest" description="Disordered" evidence="1">
    <location>
        <begin position="196"/>
        <end position="252"/>
    </location>
</feature>
<accession>A0ABV6CVV7</accession>
<name>A0ABV6CVV7_9SPHN</name>
<evidence type="ECO:0000256" key="1">
    <source>
        <dbReference type="SAM" id="MobiDB-lite"/>
    </source>
</evidence>
<dbReference type="Proteomes" id="UP001589798">
    <property type="component" value="Unassembled WGS sequence"/>
</dbReference>
<dbReference type="Gene3D" id="3.30.530.20">
    <property type="match status" value="1"/>
</dbReference>
<keyword evidence="4" id="KW-1185">Reference proteome</keyword>
<proteinExistence type="predicted"/>
<dbReference type="EMBL" id="JBHLWK010000010">
    <property type="protein sequence ID" value="MFC0204146.1"/>
    <property type="molecule type" value="Genomic_DNA"/>
</dbReference>
<dbReference type="InterPro" id="IPR023393">
    <property type="entry name" value="START-like_dom_sf"/>
</dbReference>
<feature type="signal peptide" evidence="2">
    <location>
        <begin position="1"/>
        <end position="23"/>
    </location>
</feature>
<dbReference type="RefSeq" id="WP_379486904.1">
    <property type="nucleotide sequence ID" value="NZ_JBHLWK010000010.1"/>
</dbReference>
<protein>
    <submittedName>
        <fullName evidence="3">SRPBCC family protein</fullName>
    </submittedName>
</protein>
<organism evidence="3 4">
    <name type="scientific">Novosphingobium soli</name>
    <dbReference type="NCBI Taxonomy" id="574956"/>
    <lineage>
        <taxon>Bacteria</taxon>
        <taxon>Pseudomonadati</taxon>
        <taxon>Pseudomonadota</taxon>
        <taxon>Alphaproteobacteria</taxon>
        <taxon>Sphingomonadales</taxon>
        <taxon>Sphingomonadaceae</taxon>
        <taxon>Novosphingobium</taxon>
    </lineage>
</organism>
<feature type="compositionally biased region" description="Low complexity" evidence="1">
    <location>
        <begin position="221"/>
        <end position="234"/>
    </location>
</feature>
<sequence length="252" mass="25939">MKHWAWVFAAAAASALPAAPAAAKVAQVSQSGFVVRHIVQVPEGADETWAVLIKPAAWWDAAHTWSSDAANLSIDARAGGCFCEILPNAASPKASPRGTVEHMRVVYIERPRALRMVGALGPLQSEAANATLTIQLKPGEQAGTTQVLMEYVVGGFTRTPFDKLAPAVDAMLGAQMRRLAETLGGAFAAAFPGTAPAPAPAPAGAEPALGPEPEAQDPRMAEPAPAEGAAEDPGLVPLAEEPPAPKGPIVGR</sequence>
<keyword evidence="2" id="KW-0732">Signal</keyword>
<evidence type="ECO:0000256" key="2">
    <source>
        <dbReference type="SAM" id="SignalP"/>
    </source>
</evidence>
<gene>
    <name evidence="3" type="ORF">ACFFJC_07640</name>
</gene>
<evidence type="ECO:0000313" key="4">
    <source>
        <dbReference type="Proteomes" id="UP001589798"/>
    </source>
</evidence>
<feature type="chain" id="PRO_5045848146" evidence="2">
    <location>
        <begin position="24"/>
        <end position="252"/>
    </location>
</feature>
<evidence type="ECO:0000313" key="3">
    <source>
        <dbReference type="EMBL" id="MFC0204146.1"/>
    </source>
</evidence>
<reference evidence="3 4" key="1">
    <citation type="submission" date="2024-09" db="EMBL/GenBank/DDBJ databases">
        <authorList>
            <person name="Sun Q."/>
            <person name="Mori K."/>
        </authorList>
    </citation>
    <scope>NUCLEOTIDE SEQUENCE [LARGE SCALE GENOMIC DNA]</scope>
    <source>
        <strain evidence="3 4">CCM 7706</strain>
    </source>
</reference>
<feature type="compositionally biased region" description="Low complexity" evidence="1">
    <location>
        <begin position="202"/>
        <end position="213"/>
    </location>
</feature>
<comment type="caution">
    <text evidence="3">The sequence shown here is derived from an EMBL/GenBank/DDBJ whole genome shotgun (WGS) entry which is preliminary data.</text>
</comment>
<dbReference type="SUPFAM" id="SSF55961">
    <property type="entry name" value="Bet v1-like"/>
    <property type="match status" value="1"/>
</dbReference>